<evidence type="ECO:0000256" key="2">
    <source>
        <dbReference type="ARBA" id="ARBA00006214"/>
    </source>
</evidence>
<accession>A0ABP9A5N0</accession>
<keyword evidence="3 10" id="KW-0812">Transmembrane</keyword>
<feature type="transmembrane region" description="Helical" evidence="10">
    <location>
        <begin position="302"/>
        <end position="319"/>
    </location>
</feature>
<evidence type="ECO:0000256" key="5">
    <source>
        <dbReference type="ARBA" id="ARBA00022989"/>
    </source>
</evidence>
<keyword evidence="5 10" id="KW-1133">Transmembrane helix</keyword>
<feature type="transmembrane region" description="Helical" evidence="10">
    <location>
        <begin position="243"/>
        <end position="262"/>
    </location>
</feature>
<keyword evidence="9" id="KW-0676">Redox-active center</keyword>
<evidence type="ECO:0000256" key="10">
    <source>
        <dbReference type="SAM" id="Phobius"/>
    </source>
</evidence>
<evidence type="ECO:0000256" key="1">
    <source>
        <dbReference type="ARBA" id="ARBA00004141"/>
    </source>
</evidence>
<protein>
    <recommendedName>
        <fullName evidence="11">Vitamin K epoxide reductase domain-containing protein</fullName>
    </recommendedName>
</protein>
<feature type="domain" description="Vitamin K epoxide reductase" evidence="11">
    <location>
        <begin position="159"/>
        <end position="286"/>
    </location>
</feature>
<keyword evidence="4" id="KW-0874">Quinone</keyword>
<evidence type="ECO:0000259" key="11">
    <source>
        <dbReference type="Pfam" id="PF07884"/>
    </source>
</evidence>
<dbReference type="EMBL" id="BAABIP010000022">
    <property type="protein sequence ID" value="GAA4774230.1"/>
    <property type="molecule type" value="Genomic_DNA"/>
</dbReference>
<dbReference type="InterPro" id="IPR012932">
    <property type="entry name" value="VKOR"/>
</dbReference>
<keyword evidence="13" id="KW-1185">Reference proteome</keyword>
<evidence type="ECO:0000313" key="12">
    <source>
        <dbReference type="EMBL" id="GAA4774230.1"/>
    </source>
</evidence>
<evidence type="ECO:0000256" key="8">
    <source>
        <dbReference type="ARBA" id="ARBA00023157"/>
    </source>
</evidence>
<feature type="transmembrane region" description="Helical" evidence="10">
    <location>
        <begin position="157"/>
        <end position="177"/>
    </location>
</feature>
<sequence length="519" mass="61748">MIKVFSFLFHFLKKENIEIDETEFLFQMQSHPDFPSLLTISDTLSFFNIENTAIRIDFQEIELLPNNFIASLKEEDNRPRLCAVEKKDNFYLLLWDNEVLSVSKEELQKRWTDIVLIISDSKSERNQPLKKDFSFFLIYVLCFILLIQFKIDIVAKFFFIFPLLGVFLSIAALKDLFGVENNLINNLCNITSSSNCSEVVNSSKWKIFRYINFSDLSIVFFVSQMTAYFIFCFALSLADFFSIQFFLLTGSFPIIIISLFYQKFVEKKWCPICVMLISILSLEFFYLLRFEIFSLSVSFQSIFFYIALVSMIIFLWKIIKKQLIDVKELKEFRLKSNRFQRNYEIFKNTLVSKEKKLLPESPIVFGNKESKTQIAIITHPFCKFCEEAHEILEQILLKYHDHIQIQVIFKVDFENSDEKAKLFFKKLLGIYFSKGKQEFRKAIKYWYKFKSIEKWTSESLIVEDFDKMDDLLIKQNEWCSVNNVNYTPAIFVNGYEYPKLYERENLEFFINELIEDSSF</sequence>
<dbReference type="Gene3D" id="3.90.70.10">
    <property type="entry name" value="Cysteine proteinases"/>
    <property type="match status" value="1"/>
</dbReference>
<evidence type="ECO:0000256" key="3">
    <source>
        <dbReference type="ARBA" id="ARBA00022692"/>
    </source>
</evidence>
<dbReference type="Proteomes" id="UP001500141">
    <property type="component" value="Unassembled WGS sequence"/>
</dbReference>
<proteinExistence type="inferred from homology"/>
<feature type="transmembrane region" description="Helical" evidence="10">
    <location>
        <begin position="269"/>
        <end position="290"/>
    </location>
</feature>
<comment type="caution">
    <text evidence="12">The sequence shown here is derived from an EMBL/GenBank/DDBJ whole genome shotgun (WGS) entry which is preliminary data.</text>
</comment>
<reference evidence="13" key="1">
    <citation type="journal article" date="2019" name="Int. J. Syst. Evol. Microbiol.">
        <title>The Global Catalogue of Microorganisms (GCM) 10K type strain sequencing project: providing services to taxonomists for standard genome sequencing and annotation.</title>
        <authorList>
            <consortium name="The Broad Institute Genomics Platform"/>
            <consortium name="The Broad Institute Genome Sequencing Center for Infectious Disease"/>
            <person name="Wu L."/>
            <person name="Ma J."/>
        </authorList>
    </citation>
    <scope>NUCLEOTIDE SEQUENCE [LARGE SCALE GENOMIC DNA]</scope>
    <source>
        <strain evidence="13">JCM 18198</strain>
    </source>
</reference>
<comment type="subcellular location">
    <subcellularLocation>
        <location evidence="1">Membrane</location>
        <topology evidence="1">Multi-pass membrane protein</topology>
    </subcellularLocation>
</comment>
<feature type="transmembrane region" description="Helical" evidence="10">
    <location>
        <begin position="133"/>
        <end position="151"/>
    </location>
</feature>
<keyword evidence="6" id="KW-0560">Oxidoreductase</keyword>
<evidence type="ECO:0000256" key="9">
    <source>
        <dbReference type="ARBA" id="ARBA00023284"/>
    </source>
</evidence>
<name>A0ABP9A5N0_9FLAO</name>
<dbReference type="InterPro" id="IPR036249">
    <property type="entry name" value="Thioredoxin-like_sf"/>
</dbReference>
<keyword evidence="7 10" id="KW-0472">Membrane</keyword>
<organism evidence="12 13">
    <name type="scientific">Flavobacterium hankyongi</name>
    <dbReference type="NCBI Taxonomy" id="1176532"/>
    <lineage>
        <taxon>Bacteria</taxon>
        <taxon>Pseudomonadati</taxon>
        <taxon>Bacteroidota</taxon>
        <taxon>Flavobacteriia</taxon>
        <taxon>Flavobacteriales</taxon>
        <taxon>Flavobacteriaceae</taxon>
        <taxon>Flavobacterium</taxon>
    </lineage>
</organism>
<comment type="similarity">
    <text evidence="2">Belongs to the VKOR family.</text>
</comment>
<dbReference type="Pfam" id="PF07884">
    <property type="entry name" value="VKOR"/>
    <property type="match status" value="1"/>
</dbReference>
<dbReference type="CDD" id="cd12921">
    <property type="entry name" value="VKOR_4"/>
    <property type="match status" value="1"/>
</dbReference>
<feature type="transmembrane region" description="Helical" evidence="10">
    <location>
        <begin position="216"/>
        <end position="237"/>
    </location>
</feature>
<evidence type="ECO:0000256" key="4">
    <source>
        <dbReference type="ARBA" id="ARBA00022719"/>
    </source>
</evidence>
<gene>
    <name evidence="12" type="ORF">GCM10023230_26090</name>
</gene>
<evidence type="ECO:0000256" key="7">
    <source>
        <dbReference type="ARBA" id="ARBA00023136"/>
    </source>
</evidence>
<dbReference type="RefSeq" id="WP_264543422.1">
    <property type="nucleotide sequence ID" value="NZ_BAABIP010000022.1"/>
</dbReference>
<dbReference type="SUPFAM" id="SSF52833">
    <property type="entry name" value="Thioredoxin-like"/>
    <property type="match status" value="1"/>
</dbReference>
<keyword evidence="8" id="KW-1015">Disulfide bond</keyword>
<evidence type="ECO:0000256" key="6">
    <source>
        <dbReference type="ARBA" id="ARBA00023002"/>
    </source>
</evidence>
<dbReference type="Gene3D" id="1.20.1440.130">
    <property type="entry name" value="VKOR domain"/>
    <property type="match status" value="1"/>
</dbReference>
<dbReference type="Gene3D" id="3.40.30.10">
    <property type="entry name" value="Glutaredoxin"/>
    <property type="match status" value="1"/>
</dbReference>
<dbReference type="InterPro" id="IPR038354">
    <property type="entry name" value="VKOR_sf"/>
</dbReference>
<evidence type="ECO:0000313" key="13">
    <source>
        <dbReference type="Proteomes" id="UP001500141"/>
    </source>
</evidence>